<evidence type="ECO:0000313" key="9">
    <source>
        <dbReference type="Proteomes" id="UP000271464"/>
    </source>
</evidence>
<dbReference type="Proteomes" id="UP000279331">
    <property type="component" value="Unassembled WGS sequence"/>
</dbReference>
<dbReference type="Proteomes" id="UP000271464">
    <property type="component" value="Unassembled WGS sequence"/>
</dbReference>
<feature type="transmembrane region" description="Helical" evidence="4">
    <location>
        <begin position="81"/>
        <end position="105"/>
    </location>
</feature>
<accession>A0A1X0LAS5</accession>
<keyword evidence="4" id="KW-0812">Transmembrane</keyword>
<dbReference type="Proteomes" id="UP000192335">
    <property type="component" value="Unassembled WGS sequence"/>
</dbReference>
<organism evidence="5 8">
    <name type="scientific">Mycobacterium persicum</name>
    <dbReference type="NCBI Taxonomy" id="1487726"/>
    <lineage>
        <taxon>Bacteria</taxon>
        <taxon>Bacillati</taxon>
        <taxon>Actinomycetota</taxon>
        <taxon>Actinomycetes</taxon>
        <taxon>Mycobacteriales</taxon>
        <taxon>Mycobacteriaceae</taxon>
        <taxon>Mycobacterium</taxon>
    </lineage>
</organism>
<keyword evidence="9" id="KW-1185">Reference proteome</keyword>
<evidence type="ECO:0000313" key="6">
    <source>
        <dbReference type="EMBL" id="VAZ86037.1"/>
    </source>
</evidence>
<name>A0A1X0LAS5_9MYCO</name>
<dbReference type="RefSeq" id="WP_075545625.1">
    <property type="nucleotide sequence ID" value="NZ_CADEAW010000031.1"/>
</dbReference>
<evidence type="ECO:0000313" key="5">
    <source>
        <dbReference type="EMBL" id="ORC07866.1"/>
    </source>
</evidence>
<keyword evidence="4" id="KW-1133">Transmembrane helix</keyword>
<feature type="region of interest" description="Disordered" evidence="3">
    <location>
        <begin position="1"/>
        <end position="59"/>
    </location>
</feature>
<evidence type="ECO:0000256" key="1">
    <source>
        <dbReference type="ARBA" id="ARBA00004370"/>
    </source>
</evidence>
<evidence type="ECO:0000256" key="2">
    <source>
        <dbReference type="ARBA" id="ARBA00023136"/>
    </source>
</evidence>
<evidence type="ECO:0000313" key="7">
    <source>
        <dbReference type="EMBL" id="VBA29907.1"/>
    </source>
</evidence>
<proteinExistence type="predicted"/>
<reference evidence="5 8" key="1">
    <citation type="submission" date="2017-02" db="EMBL/GenBank/DDBJ databases">
        <title>Mycobacterium kansasii genomes.</title>
        <authorList>
            <person name="Borowka P."/>
            <person name="Strapagiel D."/>
            <person name="Marciniak B."/>
            <person name="Lach J."/>
            <person name="Bakula Z."/>
            <person name="Van Ingen J."/>
            <person name="Safianowska A."/>
            <person name="Brzostek A."/>
            <person name="Dziadek J."/>
            <person name="Jagielski T."/>
        </authorList>
    </citation>
    <scope>NUCLEOTIDE SEQUENCE [LARGE SCALE GENOMIC DNA]</scope>
    <source>
        <strain evidence="5 8">12MK</strain>
    </source>
</reference>
<dbReference type="GeneID" id="66598846"/>
<evidence type="ECO:0000313" key="8">
    <source>
        <dbReference type="Proteomes" id="UP000192335"/>
    </source>
</evidence>
<evidence type="ECO:0000256" key="4">
    <source>
        <dbReference type="SAM" id="Phobius"/>
    </source>
</evidence>
<dbReference type="EMBL" id="UPHM01000131">
    <property type="protein sequence ID" value="VBA29907.1"/>
    <property type="molecule type" value="Genomic_DNA"/>
</dbReference>
<dbReference type="AlphaFoldDB" id="A0A1X0LAS5"/>
<dbReference type="EMBL" id="MWQA01000001">
    <property type="protein sequence ID" value="ORC07866.1"/>
    <property type="molecule type" value="Genomic_DNA"/>
</dbReference>
<comment type="caution">
    <text evidence="5">The sequence shown here is derived from an EMBL/GenBank/DDBJ whole genome shotgun (WGS) entry which is preliminary data.</text>
</comment>
<sequence length="247" mass="26356">MAPQQPGAQRVRRRASRAAGPAKAASSQREAAETPVNVLSTAEPKRPDKSAKPVTPVTPVAAVKARSAVRPPPRRRARGRLVAWISLGAAVVIVAALSWGVLALVGQHRDADAEQARQRRFVDTATQLVVNMFSYTPNTIDEAVNRFVNSTSGPLRGMLSANNNVDNLKGLFRATNATSEAVINGAALEGIDTVSDNASVLVSVRVTVADIDGVNKPSMPYRLRVIVHEDETGRMTGYDLKYPDGGN</sequence>
<dbReference type="GO" id="GO:0016020">
    <property type="term" value="C:membrane"/>
    <property type="evidence" value="ECO:0007669"/>
    <property type="project" value="UniProtKB-SubCell"/>
</dbReference>
<comment type="subcellular location">
    <subcellularLocation>
        <location evidence="1">Membrane</location>
    </subcellularLocation>
</comment>
<gene>
    <name evidence="5" type="ORF">B4U45_15915</name>
    <name evidence="6" type="ORF">LAUMK42_04880</name>
    <name evidence="7" type="ORF">LAUMK4_04896</name>
</gene>
<dbReference type="PANTHER" id="PTHR37042">
    <property type="entry name" value="OUTER MEMBRANE PROTEIN RV1973"/>
    <property type="match status" value="1"/>
</dbReference>
<feature type="compositionally biased region" description="Low complexity" evidence="3">
    <location>
        <begin position="17"/>
        <end position="29"/>
    </location>
</feature>
<evidence type="ECO:0000256" key="3">
    <source>
        <dbReference type="SAM" id="MobiDB-lite"/>
    </source>
</evidence>
<dbReference type="OrthoDB" id="4735442at2"/>
<dbReference type="PANTHER" id="PTHR37042:SF4">
    <property type="entry name" value="OUTER MEMBRANE PROTEIN RV1973"/>
    <property type="match status" value="1"/>
</dbReference>
<keyword evidence="2 4" id="KW-0472">Membrane</keyword>
<evidence type="ECO:0000313" key="10">
    <source>
        <dbReference type="Proteomes" id="UP000279331"/>
    </source>
</evidence>
<protein>
    <submittedName>
        <fullName evidence="5">Mammalian cell entry protein</fullName>
    </submittedName>
</protein>
<dbReference type="EMBL" id="UPHL01000140">
    <property type="protein sequence ID" value="VAZ86037.1"/>
    <property type="molecule type" value="Genomic_DNA"/>
</dbReference>
<reference evidence="9 10" key="2">
    <citation type="submission" date="2018-09" db="EMBL/GenBank/DDBJ databases">
        <authorList>
            <person name="Tagini F."/>
        </authorList>
    </citation>
    <scope>NUCLEOTIDE SEQUENCE [LARGE SCALE GENOMIC DNA]</scope>
    <source>
        <strain evidence="7 9">MK4</strain>
        <strain evidence="6 10">MK42</strain>
    </source>
</reference>